<dbReference type="InterPro" id="IPR001525">
    <property type="entry name" value="C5_MeTfrase"/>
</dbReference>
<dbReference type="Proteomes" id="UP000294737">
    <property type="component" value="Unassembled WGS sequence"/>
</dbReference>
<keyword evidence="10" id="KW-1185">Reference proteome</keyword>
<keyword evidence="1 6" id="KW-0489">Methyltransferase</keyword>
<dbReference type="EMBL" id="SNWF01000004">
    <property type="protein sequence ID" value="TDN94617.1"/>
    <property type="molecule type" value="Genomic_DNA"/>
</dbReference>
<evidence type="ECO:0000313" key="9">
    <source>
        <dbReference type="EMBL" id="TDN94617.1"/>
    </source>
</evidence>
<sequence length="442" mass="50137">MDDFKSGSENESYGSLAMPTSFASPKKILRFADLFSGLGGFHVALEKQGMQCIFASELDGELRDIYERNFGLRPEGDIRKVNELDIPPHDVLCAGFPCQPFSSAGKKKGAACPASGKLIDDVFRIVRAHKPSFVMLENVPEILTIQNGEFWDHIKRTFIKLGYTIDYRIYSPHEFGIPQKRERVFVVASQVGLDHFSWPVINLHPVKKLSDLIGNDTETRPLEKEKIKVLKRWQALITEVKTFSHKTTLAAEFGADYPLTDLKRMTLKEMRLFRGAFGASLSECKTWAEVMSKLPHYVGGKDGKTPEWLKQSIIHSRQLYEQHVDFLDVWKTDFIDSHNSWQKMEWRGNRQVPSIWKHTIQFRASGIRISKPDYAPSLVAMTPTQTPIIGAKRRYMSVREAAALQSLDGLKHFPKFNGMAFKALGNAVNAHIVGEIANQLIR</sequence>
<dbReference type="InterPro" id="IPR050750">
    <property type="entry name" value="C5-MTase"/>
</dbReference>
<accession>A0A4R6GIE2</accession>
<reference evidence="9 10" key="1">
    <citation type="submission" date="2019-03" db="EMBL/GenBank/DDBJ databases">
        <title>Genomic Encyclopedia of Type Strains, Phase IV (KMG-IV): sequencing the most valuable type-strain genomes for metagenomic binning, comparative biology and taxonomic classification.</title>
        <authorList>
            <person name="Goeker M."/>
        </authorList>
    </citation>
    <scope>NUCLEOTIDE SEQUENCE [LARGE SCALE GENOMIC DNA]</scope>
    <source>
        <strain evidence="9 10">DSM 18555</strain>
    </source>
</reference>
<dbReference type="InterPro" id="IPR018117">
    <property type="entry name" value="C5_DNA_meth_AS"/>
</dbReference>
<dbReference type="SUPFAM" id="SSF53335">
    <property type="entry name" value="S-adenosyl-L-methionine-dependent methyltransferases"/>
    <property type="match status" value="1"/>
</dbReference>
<evidence type="ECO:0000256" key="6">
    <source>
        <dbReference type="PROSITE-ProRule" id="PRU01016"/>
    </source>
</evidence>
<evidence type="ECO:0000256" key="7">
    <source>
        <dbReference type="RuleBase" id="RU000416"/>
    </source>
</evidence>
<dbReference type="GO" id="GO:0032259">
    <property type="term" value="P:methylation"/>
    <property type="evidence" value="ECO:0007669"/>
    <property type="project" value="UniProtKB-KW"/>
</dbReference>
<evidence type="ECO:0000256" key="4">
    <source>
        <dbReference type="ARBA" id="ARBA00022747"/>
    </source>
</evidence>
<keyword evidence="2 6" id="KW-0808">Transferase</keyword>
<dbReference type="RefSeq" id="WP_206604461.1">
    <property type="nucleotide sequence ID" value="NZ_PTLZ01000001.1"/>
</dbReference>
<dbReference type="EC" id="2.1.1.37" evidence="8"/>
<dbReference type="PANTHER" id="PTHR46098">
    <property type="entry name" value="TRNA (CYTOSINE(38)-C(5))-METHYLTRANSFERASE"/>
    <property type="match status" value="1"/>
</dbReference>
<dbReference type="PROSITE" id="PS00094">
    <property type="entry name" value="C5_MTASE_1"/>
    <property type="match status" value="1"/>
</dbReference>
<evidence type="ECO:0000256" key="5">
    <source>
        <dbReference type="ARBA" id="ARBA00047422"/>
    </source>
</evidence>
<keyword evidence="4" id="KW-0680">Restriction system</keyword>
<dbReference type="PROSITE" id="PS51679">
    <property type="entry name" value="SAM_MT_C5"/>
    <property type="match status" value="1"/>
</dbReference>
<keyword evidence="3 6" id="KW-0949">S-adenosyl-L-methionine</keyword>
<dbReference type="InterPro" id="IPR029063">
    <property type="entry name" value="SAM-dependent_MTases_sf"/>
</dbReference>
<evidence type="ECO:0000313" key="10">
    <source>
        <dbReference type="Proteomes" id="UP000294737"/>
    </source>
</evidence>
<dbReference type="Gene3D" id="3.40.50.150">
    <property type="entry name" value="Vaccinia Virus protein VP39"/>
    <property type="match status" value="1"/>
</dbReference>
<gene>
    <name evidence="9" type="ORF">EV677_1168</name>
</gene>
<comment type="similarity">
    <text evidence="6 7">Belongs to the class I-like SAM-binding methyltransferase superfamily. C5-methyltransferase family.</text>
</comment>
<feature type="active site" evidence="6">
    <location>
        <position position="98"/>
    </location>
</feature>
<dbReference type="GO" id="GO:0003886">
    <property type="term" value="F:DNA (cytosine-5-)-methyltransferase activity"/>
    <property type="evidence" value="ECO:0007669"/>
    <property type="project" value="UniProtKB-EC"/>
</dbReference>
<dbReference type="PANTHER" id="PTHR46098:SF1">
    <property type="entry name" value="TRNA (CYTOSINE(38)-C(5))-METHYLTRANSFERASE"/>
    <property type="match status" value="1"/>
</dbReference>
<evidence type="ECO:0000256" key="2">
    <source>
        <dbReference type="ARBA" id="ARBA00022679"/>
    </source>
</evidence>
<comment type="caution">
    <text evidence="9">The sequence shown here is derived from an EMBL/GenBank/DDBJ whole genome shotgun (WGS) entry which is preliminary data.</text>
</comment>
<proteinExistence type="inferred from homology"/>
<name>A0A4R6GIE2_9BURK</name>
<evidence type="ECO:0000256" key="3">
    <source>
        <dbReference type="ARBA" id="ARBA00022691"/>
    </source>
</evidence>
<dbReference type="GO" id="GO:0009307">
    <property type="term" value="P:DNA restriction-modification system"/>
    <property type="evidence" value="ECO:0007669"/>
    <property type="project" value="UniProtKB-KW"/>
</dbReference>
<dbReference type="Gene3D" id="3.90.120.10">
    <property type="entry name" value="DNA Methylase, subunit A, domain 2"/>
    <property type="match status" value="1"/>
</dbReference>
<protein>
    <recommendedName>
        <fullName evidence="8">Cytosine-specific methyltransferase</fullName>
        <ecNumber evidence="8">2.1.1.37</ecNumber>
    </recommendedName>
</protein>
<evidence type="ECO:0000256" key="1">
    <source>
        <dbReference type="ARBA" id="ARBA00022603"/>
    </source>
</evidence>
<dbReference type="Pfam" id="PF00145">
    <property type="entry name" value="DNA_methylase"/>
    <property type="match status" value="1"/>
</dbReference>
<evidence type="ECO:0000256" key="8">
    <source>
        <dbReference type="RuleBase" id="RU000417"/>
    </source>
</evidence>
<comment type="catalytic activity">
    <reaction evidence="5 8">
        <text>a 2'-deoxycytidine in DNA + S-adenosyl-L-methionine = a 5-methyl-2'-deoxycytidine in DNA + S-adenosyl-L-homocysteine + H(+)</text>
        <dbReference type="Rhea" id="RHEA:13681"/>
        <dbReference type="Rhea" id="RHEA-COMP:11369"/>
        <dbReference type="Rhea" id="RHEA-COMP:11370"/>
        <dbReference type="ChEBI" id="CHEBI:15378"/>
        <dbReference type="ChEBI" id="CHEBI:57856"/>
        <dbReference type="ChEBI" id="CHEBI:59789"/>
        <dbReference type="ChEBI" id="CHEBI:85452"/>
        <dbReference type="ChEBI" id="CHEBI:85454"/>
        <dbReference type="EC" id="2.1.1.37"/>
    </reaction>
</comment>
<dbReference type="AlphaFoldDB" id="A0A4R6GIE2"/>
<organism evidence="9 10">
    <name type="scientific">Herminiimonas fonticola</name>
    <dbReference type="NCBI Taxonomy" id="303380"/>
    <lineage>
        <taxon>Bacteria</taxon>
        <taxon>Pseudomonadati</taxon>
        <taxon>Pseudomonadota</taxon>
        <taxon>Betaproteobacteria</taxon>
        <taxon>Burkholderiales</taxon>
        <taxon>Oxalobacteraceae</taxon>
        <taxon>Herminiimonas</taxon>
    </lineage>
</organism>
<dbReference type="PRINTS" id="PR00105">
    <property type="entry name" value="C5METTRFRASE"/>
</dbReference>
<dbReference type="NCBIfam" id="TIGR00675">
    <property type="entry name" value="dcm"/>
    <property type="match status" value="1"/>
</dbReference>